<gene>
    <name evidence="1" type="ORF">SNE40_008985</name>
</gene>
<reference evidence="1 2" key="1">
    <citation type="submission" date="2024-01" db="EMBL/GenBank/DDBJ databases">
        <title>The genome of the rayed Mediterranean limpet Patella caerulea (Linnaeus, 1758).</title>
        <authorList>
            <person name="Anh-Thu Weber A."/>
            <person name="Halstead-Nussloch G."/>
        </authorList>
    </citation>
    <scope>NUCLEOTIDE SEQUENCE [LARGE SCALE GENOMIC DNA]</scope>
    <source>
        <strain evidence="1">AATW-2023a</strain>
        <tissue evidence="1">Whole specimen</tissue>
    </source>
</reference>
<organism evidence="1 2">
    <name type="scientific">Patella caerulea</name>
    <name type="common">Rayed Mediterranean limpet</name>
    <dbReference type="NCBI Taxonomy" id="87958"/>
    <lineage>
        <taxon>Eukaryota</taxon>
        <taxon>Metazoa</taxon>
        <taxon>Spiralia</taxon>
        <taxon>Lophotrochozoa</taxon>
        <taxon>Mollusca</taxon>
        <taxon>Gastropoda</taxon>
        <taxon>Patellogastropoda</taxon>
        <taxon>Patelloidea</taxon>
        <taxon>Patellidae</taxon>
        <taxon>Patella</taxon>
    </lineage>
</organism>
<evidence type="ECO:0000313" key="1">
    <source>
        <dbReference type="EMBL" id="KAK6181046.1"/>
    </source>
</evidence>
<dbReference type="EMBL" id="JAZGQO010000007">
    <property type="protein sequence ID" value="KAK6181046.1"/>
    <property type="molecule type" value="Genomic_DNA"/>
</dbReference>
<accession>A0AAN8PX72</accession>
<dbReference type="AlphaFoldDB" id="A0AAN8PX72"/>
<dbReference type="Proteomes" id="UP001347796">
    <property type="component" value="Unassembled WGS sequence"/>
</dbReference>
<proteinExistence type="predicted"/>
<protein>
    <submittedName>
        <fullName evidence="1">Uncharacterized protein</fullName>
    </submittedName>
</protein>
<sequence length="94" mass="10750">MDLLNLFSGETGDFLQNVALCTGDKDMLQRVTGLRIASAVWNRVTGEQEIEALRNQTILNISQYVKDHPKASKEEMVKEIGKQIYHFQKQVEQL</sequence>
<evidence type="ECO:0000313" key="2">
    <source>
        <dbReference type="Proteomes" id="UP001347796"/>
    </source>
</evidence>
<keyword evidence="2" id="KW-1185">Reference proteome</keyword>
<name>A0AAN8PX72_PATCE</name>
<comment type="caution">
    <text evidence="1">The sequence shown here is derived from an EMBL/GenBank/DDBJ whole genome shotgun (WGS) entry which is preliminary data.</text>
</comment>